<evidence type="ECO:0000256" key="4">
    <source>
        <dbReference type="ARBA" id="ARBA00023136"/>
    </source>
</evidence>
<comment type="subcellular location">
    <subcellularLocation>
        <location evidence="1">Membrane</location>
        <topology evidence="1">Multi-pass membrane protein</topology>
    </subcellularLocation>
</comment>
<evidence type="ECO:0000256" key="5">
    <source>
        <dbReference type="SAM" id="Phobius"/>
    </source>
</evidence>
<organism evidence="6 7">
    <name type="scientific">Massilia yuzhufengensis</name>
    <dbReference type="NCBI Taxonomy" id="1164594"/>
    <lineage>
        <taxon>Bacteria</taxon>
        <taxon>Pseudomonadati</taxon>
        <taxon>Pseudomonadota</taxon>
        <taxon>Betaproteobacteria</taxon>
        <taxon>Burkholderiales</taxon>
        <taxon>Oxalobacteraceae</taxon>
        <taxon>Telluria group</taxon>
        <taxon>Massilia</taxon>
    </lineage>
</organism>
<protein>
    <submittedName>
        <fullName evidence="6">Putative oxidoreductase</fullName>
    </submittedName>
</protein>
<dbReference type="Proteomes" id="UP000198639">
    <property type="component" value="Unassembled WGS sequence"/>
</dbReference>
<dbReference type="InterPro" id="IPR032808">
    <property type="entry name" value="DoxX"/>
</dbReference>
<feature type="transmembrane region" description="Helical" evidence="5">
    <location>
        <begin position="12"/>
        <end position="39"/>
    </location>
</feature>
<feature type="transmembrane region" description="Helical" evidence="5">
    <location>
        <begin position="51"/>
        <end position="70"/>
    </location>
</feature>
<dbReference type="GO" id="GO:0016020">
    <property type="term" value="C:membrane"/>
    <property type="evidence" value="ECO:0007669"/>
    <property type="project" value="UniProtKB-SubCell"/>
</dbReference>
<name>A0A1I1IF16_9BURK</name>
<evidence type="ECO:0000256" key="3">
    <source>
        <dbReference type="ARBA" id="ARBA00022989"/>
    </source>
</evidence>
<dbReference type="AlphaFoldDB" id="A0A1I1IF16"/>
<evidence type="ECO:0000256" key="2">
    <source>
        <dbReference type="ARBA" id="ARBA00022692"/>
    </source>
</evidence>
<dbReference type="EMBL" id="FOLD01000005">
    <property type="protein sequence ID" value="SFC31800.1"/>
    <property type="molecule type" value="Genomic_DNA"/>
</dbReference>
<accession>A0A1I1IF16</accession>
<keyword evidence="2 5" id="KW-0812">Transmembrane</keyword>
<keyword evidence="4 5" id="KW-0472">Membrane</keyword>
<dbReference type="STRING" id="1164594.SAMN05216204_105105"/>
<reference evidence="7" key="1">
    <citation type="submission" date="2016-10" db="EMBL/GenBank/DDBJ databases">
        <authorList>
            <person name="Varghese N."/>
            <person name="Submissions S."/>
        </authorList>
    </citation>
    <scope>NUCLEOTIDE SEQUENCE [LARGE SCALE GENOMIC DNA]</scope>
    <source>
        <strain evidence="7">CGMCC 1.12041</strain>
    </source>
</reference>
<keyword evidence="7" id="KW-1185">Reference proteome</keyword>
<evidence type="ECO:0000313" key="6">
    <source>
        <dbReference type="EMBL" id="SFC31800.1"/>
    </source>
</evidence>
<keyword evidence="3 5" id="KW-1133">Transmembrane helix</keyword>
<gene>
    <name evidence="6" type="ORF">SAMN05216204_105105</name>
</gene>
<sequence length="88" mass="8752">MQDHSTRSTAALLLRLALGAAWLAHALFALVALGVPAFAASLAAQGLPLALSWPVALLELVGGVLVIVGVRGPGAGRRAASRSAAACT</sequence>
<proteinExistence type="predicted"/>
<evidence type="ECO:0000313" key="7">
    <source>
        <dbReference type="Proteomes" id="UP000198639"/>
    </source>
</evidence>
<evidence type="ECO:0000256" key="1">
    <source>
        <dbReference type="ARBA" id="ARBA00004141"/>
    </source>
</evidence>
<dbReference type="RefSeq" id="WP_091872705.1">
    <property type="nucleotide sequence ID" value="NZ_FOLD01000005.1"/>
</dbReference>
<dbReference type="Pfam" id="PF07681">
    <property type="entry name" value="DoxX"/>
    <property type="match status" value="1"/>
</dbReference>